<proteinExistence type="predicted"/>
<dbReference type="EMBL" id="JACHBX010000001">
    <property type="protein sequence ID" value="MBB6132974.1"/>
    <property type="molecule type" value="Genomic_DNA"/>
</dbReference>
<organism evidence="2 3">
    <name type="scientific">Massilia aurea</name>
    <dbReference type="NCBI Taxonomy" id="373040"/>
    <lineage>
        <taxon>Bacteria</taxon>
        <taxon>Pseudomonadati</taxon>
        <taxon>Pseudomonadota</taxon>
        <taxon>Betaproteobacteria</taxon>
        <taxon>Burkholderiales</taxon>
        <taxon>Oxalobacteraceae</taxon>
        <taxon>Telluria group</taxon>
        <taxon>Massilia</taxon>
    </lineage>
</organism>
<dbReference type="InterPro" id="IPR001173">
    <property type="entry name" value="Glyco_trans_2-like"/>
</dbReference>
<feature type="domain" description="Glycosyltransferase 2-like" evidence="1">
    <location>
        <begin position="18"/>
        <end position="121"/>
    </location>
</feature>
<evidence type="ECO:0000313" key="3">
    <source>
        <dbReference type="Proteomes" id="UP000540787"/>
    </source>
</evidence>
<dbReference type="SUPFAM" id="SSF53448">
    <property type="entry name" value="Nucleotide-diphospho-sugar transferases"/>
    <property type="match status" value="1"/>
</dbReference>
<sequence>MLLHLIEIDDVHMENLITVYIPTKNRLDLLKRAVNSVLSQTHRPIELIIVSDGSTDGTCDYVNGLDENIAITLIHNDTSVGACAARNQAIQVARGEFITGLDDDDIFLPHRLATFLAAWRRRQESGLRFSCLFDRRIINDGDSVALWDTQASVSAEQIVQSNAVGNQVFTTPQRMKDAGSFDPAMPAWQDWDMWVRLIKTGGPAYSIQANTYIMDISHEFERITKKSSEKIVRAAHLFYEKHCQPGDRAGLLYSLAGYDQIRLTLSDLGVMLRSKHAKFALKKIRAGKFKMSLANSIR</sequence>
<comment type="caution">
    <text evidence="2">The sequence shown here is derived from an EMBL/GenBank/DDBJ whole genome shotgun (WGS) entry which is preliminary data.</text>
</comment>
<keyword evidence="2" id="KW-0808">Transferase</keyword>
<evidence type="ECO:0000313" key="2">
    <source>
        <dbReference type="EMBL" id="MBB6132974.1"/>
    </source>
</evidence>
<evidence type="ECO:0000259" key="1">
    <source>
        <dbReference type="Pfam" id="PF00535"/>
    </source>
</evidence>
<dbReference type="PANTHER" id="PTHR43685:SF2">
    <property type="entry name" value="GLYCOSYLTRANSFERASE 2-LIKE DOMAIN-CONTAINING PROTEIN"/>
    <property type="match status" value="1"/>
</dbReference>
<dbReference type="Pfam" id="PF00535">
    <property type="entry name" value="Glycos_transf_2"/>
    <property type="match status" value="1"/>
</dbReference>
<dbReference type="RefSeq" id="WP_183551970.1">
    <property type="nucleotide sequence ID" value="NZ_JACHBX010000001.1"/>
</dbReference>
<dbReference type="InterPro" id="IPR029044">
    <property type="entry name" value="Nucleotide-diphossugar_trans"/>
</dbReference>
<dbReference type="GO" id="GO:0016740">
    <property type="term" value="F:transferase activity"/>
    <property type="evidence" value="ECO:0007669"/>
    <property type="project" value="UniProtKB-KW"/>
</dbReference>
<protein>
    <submittedName>
        <fullName evidence="2">Glycosyltransferase involved in cell wall biosynthesis</fullName>
    </submittedName>
</protein>
<dbReference type="InterPro" id="IPR050834">
    <property type="entry name" value="Glycosyltransf_2"/>
</dbReference>
<dbReference type="Proteomes" id="UP000540787">
    <property type="component" value="Unassembled WGS sequence"/>
</dbReference>
<dbReference type="CDD" id="cd00761">
    <property type="entry name" value="Glyco_tranf_GTA_type"/>
    <property type="match status" value="1"/>
</dbReference>
<dbReference type="AlphaFoldDB" id="A0A7X0CCX9"/>
<keyword evidence="3" id="KW-1185">Reference proteome</keyword>
<reference evidence="2 3" key="1">
    <citation type="submission" date="2020-08" db="EMBL/GenBank/DDBJ databases">
        <title>The Agave Microbiome: Exploring the role of microbial communities in plant adaptations to desert environments.</title>
        <authorList>
            <person name="Partida-Martinez L.P."/>
        </authorList>
    </citation>
    <scope>NUCLEOTIDE SEQUENCE [LARGE SCALE GENOMIC DNA]</scope>
    <source>
        <strain evidence="2 3">AT3.2</strain>
    </source>
</reference>
<dbReference type="PANTHER" id="PTHR43685">
    <property type="entry name" value="GLYCOSYLTRANSFERASE"/>
    <property type="match status" value="1"/>
</dbReference>
<name>A0A7X0CCX9_9BURK</name>
<dbReference type="Gene3D" id="3.90.550.10">
    <property type="entry name" value="Spore Coat Polysaccharide Biosynthesis Protein SpsA, Chain A"/>
    <property type="match status" value="1"/>
</dbReference>
<accession>A0A7X0CCX9</accession>
<gene>
    <name evidence="2" type="ORF">HD842_001085</name>
</gene>